<comment type="caution">
    <text evidence="1">The sequence shown here is derived from an EMBL/GenBank/DDBJ whole genome shotgun (WGS) entry which is preliminary data.</text>
</comment>
<evidence type="ECO:0008006" key="3">
    <source>
        <dbReference type="Google" id="ProtNLM"/>
    </source>
</evidence>
<keyword evidence="2" id="KW-1185">Reference proteome</keyword>
<reference evidence="1 2" key="1">
    <citation type="submission" date="2020-08" db="EMBL/GenBank/DDBJ databases">
        <title>Exploring microbial biodiversity for novel pathways involved in the catabolism of aromatic compounds derived from lignin.</title>
        <authorList>
            <person name="Elkins J."/>
        </authorList>
    </citation>
    <scope>NUCLEOTIDE SEQUENCE [LARGE SCALE GENOMIC DNA]</scope>
    <source>
        <strain evidence="1 2">B1D3A</strain>
    </source>
</reference>
<protein>
    <recommendedName>
        <fullName evidence="3">Oxidoreductase</fullName>
    </recommendedName>
</protein>
<name>A0ABR6NF99_9SPHN</name>
<dbReference type="EMBL" id="JACHKA010000001">
    <property type="protein sequence ID" value="MBB5985950.1"/>
    <property type="molecule type" value="Genomic_DNA"/>
</dbReference>
<accession>A0ABR6NF99</accession>
<sequence length="410" mass="45983">MIDEALREFATPRQIEFIDAINKHGSAGAAERALELSDGLIRKSMRRLKANAARKGYAPGHWEGGTAPGYLMGKVTVHRTPKGVVQQWERQHPDLELFEQFKEGVKTFIGDTVGPIVPAPPVAGRDNDVIPWINIGDGHLGMLAHEAETGANFDLKIAERELCAAISIAVDDMVHHDRAVLQDMGDMTHYENFSGTTEASGHALDYDTRFPKMIRVYSRVMRFIIDKLLEKVNTLDVIINQGNHSRTNDIWMAELVRVAYGASGRVNVLDNDNKFIAYRMGNTFVMCHHSDKCRPAQLAHVMATDFARDWGECQYRYIDIGHIHHNMVLKEHPGVVIESFNQLANKDLWAHDGGYRSRQCLTIIKRSRTYGDIGRRIIPIGEVRDRIAAAHAAVGSAAPYVPKERRAFTV</sequence>
<dbReference type="Proteomes" id="UP001138540">
    <property type="component" value="Unassembled WGS sequence"/>
</dbReference>
<dbReference type="InterPro" id="IPR029052">
    <property type="entry name" value="Metallo-depent_PP-like"/>
</dbReference>
<dbReference type="RefSeq" id="WP_184152918.1">
    <property type="nucleotide sequence ID" value="NZ_JACHKA010000001.1"/>
</dbReference>
<evidence type="ECO:0000313" key="1">
    <source>
        <dbReference type="EMBL" id="MBB5985950.1"/>
    </source>
</evidence>
<proteinExistence type="predicted"/>
<gene>
    <name evidence="1" type="ORF">HNP60_001924</name>
</gene>
<organism evidence="1 2">
    <name type="scientific">Sphingobium lignivorans</name>
    <dbReference type="NCBI Taxonomy" id="2735886"/>
    <lineage>
        <taxon>Bacteria</taxon>
        <taxon>Pseudomonadati</taxon>
        <taxon>Pseudomonadota</taxon>
        <taxon>Alphaproteobacteria</taxon>
        <taxon>Sphingomonadales</taxon>
        <taxon>Sphingomonadaceae</taxon>
        <taxon>Sphingobium</taxon>
    </lineage>
</organism>
<evidence type="ECO:0000313" key="2">
    <source>
        <dbReference type="Proteomes" id="UP001138540"/>
    </source>
</evidence>
<dbReference type="SUPFAM" id="SSF56300">
    <property type="entry name" value="Metallo-dependent phosphatases"/>
    <property type="match status" value="1"/>
</dbReference>